<evidence type="ECO:0000256" key="1">
    <source>
        <dbReference type="PIRNR" id="PIRNR037320"/>
    </source>
</evidence>
<dbReference type="GO" id="GO:0070390">
    <property type="term" value="C:transcription export complex 2"/>
    <property type="evidence" value="ECO:0007669"/>
    <property type="project" value="UniProtKB-UniRule"/>
</dbReference>
<evidence type="ECO:0000313" key="6">
    <source>
        <dbReference type="EMBL" id="CDO93999.1"/>
    </source>
</evidence>
<dbReference type="OrthoDB" id="264795at2759"/>
<dbReference type="InterPro" id="IPR003903">
    <property type="entry name" value="UIM_dom"/>
</dbReference>
<comment type="similarity">
    <text evidence="1">Belongs to the SAC3 family.</text>
</comment>
<feature type="compositionally biased region" description="Polar residues" evidence="3">
    <location>
        <begin position="1170"/>
        <end position="1188"/>
    </location>
</feature>
<reference evidence="6 7" key="1">
    <citation type="submission" date="2014-03" db="EMBL/GenBank/DDBJ databases">
        <title>The genome of Kluyveromyces dobzhanskii.</title>
        <authorList>
            <person name="Nystedt B."/>
            <person name="Astrom S."/>
        </authorList>
    </citation>
    <scope>NUCLEOTIDE SEQUENCE [LARGE SCALE GENOMIC DNA]</scope>
    <source>
        <strain evidence="6 7">CBS 2104</strain>
    </source>
</reference>
<feature type="coiled-coil region" evidence="2">
    <location>
        <begin position="642"/>
        <end position="700"/>
    </location>
</feature>
<keyword evidence="1" id="KW-0539">Nucleus</keyword>
<protein>
    <recommendedName>
        <fullName evidence="1">Nuclear mRNA export factor</fullName>
    </recommendedName>
</protein>
<dbReference type="InterPro" id="IPR024293">
    <property type="entry name" value="SAC3_helical"/>
</dbReference>
<sequence>MVQQRCIESMLGSMFGVSSIPPSGTPFSAHRNSSSPKILSQKRKAKTFNGKASRMAPIGNNDASITKKMVPSLSDEQNEAIGSLFGGNPAALGFQPPAQSVQRELPRYLIRQAPILQPVPVLQDQWDKENQERMIQLENSIPDVTTLWETLKKMRDKEREVMETKGLVDKADQAKDLTEAIIFQGTCQDMCPIFERARRSVENNVVRYEKAKPGDKKIDRHRALKVFARPAAAAAPPLPSDVRPPHVLIKTLDYIVEDIVPLLPDCESFLWDRMRSIRQDFTYQNYSGPEAIDCNERIVRIHLLILHQMAKTEITFSIQQELEQLHKAIITLCEIYDEVRDQGGQCPNEAEFRAYALLSKIRDPEYDKMAQDLPYDIFNDDLIQLAITFRRILANSNHSERGVVVTENCMNLYDRFFQLIQSDEVPFFMASFLQVYLNEIRFYAFKSLSLAVTRKGGNLPYQYFLEHFLFRDAADLEAFCRYYSIDFGEGKIALKSLTGTSHFIAETQPMRKNWVFCVEEKLQRTNTSTLVNERKRNVNTIPSNRGAMLDIVSQMKGLQQHQFVQKPNEISATENMPVSTGQPFNFQRNVFSDSQNVTNSNISELSESNAPFALGTQNNQSPDNTPLVNTNANSNTFSTFQKSDKFAKNQELQRKLEEQKQKLINQKELEEQERLEKVQQESLREKEEKQQKQIEEERAKEAVIQARNGIIAEASNAFYSTLIEQQLKSVVSTEIQKRNAKTVQIKDLSKSLFRSFIHEQIYFIFLEVRADKFRRSSTVKLVTEKWKFKFNRLRKLKEIKERRQEEALRLSKDLGIGRRVHSSRSTTKPNKLLEGNSTFEATSFIKSTTNNYSTPLHLEENHFTTPVRNNSNVWSPLDLRQVYFDVLLSKVQKILDDGHLDNSETKSQVDIILYSKTWDCISGQWLLNKFNLVQNSTYRIDNPVLSASFIKLTNEYKTEIFKNVNLVIFNSGVTDSDIFDLDMKLQKDGDRLVELICGIAFNTNYKFKLVVIYWESIENPKSTTEIKHQLKINKILKRFGDIIYGIDVVKIVGSDPEVFIFTALENAARDFNFKLTDRGFYNKTRKYRNLVGVSNDSLHSTTMREPSTDIDEKMQLMLQQENGKSSRGLKEKTAYSHLKNHVLASPKSRYKKLPVLLSESHKPKYKTPTALVNSRHSSITSDDISNPSHLVKKMKPSRAHLPAHNISGNFGTPSQPRNLLNHTAVLATPQLAGVGSQSASASSNAANVSVHSDFTNSTATPARAKPNTMSYTTNEQSYHLEQAEPSILDSAEKSANQGDVPPSIRELQNLIASVKKNLQDHP</sequence>
<feature type="region of interest" description="Disordered" evidence="3">
    <location>
        <begin position="612"/>
        <end position="636"/>
    </location>
</feature>
<evidence type="ECO:0000259" key="5">
    <source>
        <dbReference type="Pfam" id="PF12209"/>
    </source>
</evidence>
<gene>
    <name evidence="6" type="ORF">KLDO_g2285</name>
</gene>
<dbReference type="Pfam" id="PF03399">
    <property type="entry name" value="SAC3_GANP"/>
    <property type="match status" value="1"/>
</dbReference>
<dbReference type="GO" id="GO:0042274">
    <property type="term" value="P:ribosomal small subunit biogenesis"/>
    <property type="evidence" value="ECO:0007669"/>
    <property type="project" value="UniProtKB-UniRule"/>
</dbReference>
<proteinExistence type="inferred from homology"/>
<dbReference type="InterPro" id="IPR045107">
    <property type="entry name" value="SAC3/GANP/THP3"/>
</dbReference>
<feature type="region of interest" description="Disordered" evidence="3">
    <location>
        <begin position="1166"/>
        <end position="1188"/>
    </location>
</feature>
<dbReference type="InterPro" id="IPR017173">
    <property type="entry name" value="Sac3"/>
</dbReference>
<dbReference type="Pfam" id="PF12209">
    <property type="entry name" value="SAC3"/>
    <property type="match status" value="1"/>
</dbReference>
<dbReference type="GO" id="GO:0005635">
    <property type="term" value="C:nuclear envelope"/>
    <property type="evidence" value="ECO:0007669"/>
    <property type="project" value="UniProtKB-SubCell"/>
</dbReference>
<evidence type="ECO:0000313" key="7">
    <source>
        <dbReference type="Proteomes" id="UP000031516"/>
    </source>
</evidence>
<keyword evidence="2" id="KW-0175">Coiled coil</keyword>
<feature type="domain" description="SAC3 helical" evidence="5">
    <location>
        <begin position="718"/>
        <end position="780"/>
    </location>
</feature>
<dbReference type="PROSITE" id="PS50330">
    <property type="entry name" value="UIM"/>
    <property type="match status" value="1"/>
</dbReference>
<dbReference type="Gene3D" id="6.10.250.2880">
    <property type="match status" value="1"/>
</dbReference>
<accession>A0A0A8L4K2</accession>
<dbReference type="Proteomes" id="UP000031516">
    <property type="component" value="Unassembled WGS sequence"/>
</dbReference>
<dbReference type="PIRSF" id="PIRSF037320">
    <property type="entry name" value="mRNA_export_factor_Sac3"/>
    <property type="match status" value="1"/>
</dbReference>
<dbReference type="GO" id="GO:0006406">
    <property type="term" value="P:mRNA export from nucleus"/>
    <property type="evidence" value="ECO:0007669"/>
    <property type="project" value="UniProtKB-UniRule"/>
</dbReference>
<keyword evidence="7" id="KW-1185">Reference proteome</keyword>
<evidence type="ECO:0000259" key="4">
    <source>
        <dbReference type="Pfam" id="PF03399"/>
    </source>
</evidence>
<name>A0A0A8L4K2_9SACH</name>
<dbReference type="EMBL" id="CCBQ010000027">
    <property type="protein sequence ID" value="CDO93999.1"/>
    <property type="molecule type" value="Genomic_DNA"/>
</dbReference>
<comment type="subcellular location">
    <subcellularLocation>
        <location evidence="1">Nucleus envelope</location>
    </subcellularLocation>
</comment>
<organism evidence="6 7">
    <name type="scientific">Kluyveromyces dobzhanskii CBS 2104</name>
    <dbReference type="NCBI Taxonomy" id="1427455"/>
    <lineage>
        <taxon>Eukaryota</taxon>
        <taxon>Fungi</taxon>
        <taxon>Dikarya</taxon>
        <taxon>Ascomycota</taxon>
        <taxon>Saccharomycotina</taxon>
        <taxon>Saccharomycetes</taxon>
        <taxon>Saccharomycetales</taxon>
        <taxon>Saccharomycetaceae</taxon>
        <taxon>Kluyveromyces</taxon>
    </lineage>
</organism>
<evidence type="ECO:0000256" key="2">
    <source>
        <dbReference type="SAM" id="Coils"/>
    </source>
</evidence>
<feature type="compositionally biased region" description="Polar residues" evidence="3">
    <location>
        <begin position="612"/>
        <end position="628"/>
    </location>
</feature>
<dbReference type="PANTHER" id="PTHR12436">
    <property type="entry name" value="80 KDA MCM3-ASSOCIATED PROTEIN"/>
    <property type="match status" value="1"/>
</dbReference>
<dbReference type="Gene3D" id="1.25.40.990">
    <property type="match status" value="1"/>
</dbReference>
<dbReference type="PANTHER" id="PTHR12436:SF3">
    <property type="entry name" value="GERMINAL-CENTER ASSOCIATED NUCLEAR PROTEIN"/>
    <property type="match status" value="1"/>
</dbReference>
<evidence type="ECO:0000256" key="3">
    <source>
        <dbReference type="SAM" id="MobiDB-lite"/>
    </source>
</evidence>
<dbReference type="InterPro" id="IPR005062">
    <property type="entry name" value="SAC3/GANP/THP3_conserved"/>
</dbReference>
<dbReference type="GO" id="GO:0005737">
    <property type="term" value="C:cytoplasm"/>
    <property type="evidence" value="ECO:0007669"/>
    <property type="project" value="TreeGrafter"/>
</dbReference>
<feature type="domain" description="SAC3/GANP/THP3 conserved" evidence="4">
    <location>
        <begin position="190"/>
        <end position="487"/>
    </location>
</feature>
<comment type="caution">
    <text evidence="6">The sequence shown here is derived from an EMBL/GenBank/DDBJ whole genome shotgun (WGS) entry which is preliminary data.</text>
</comment>